<evidence type="ECO:0000256" key="2">
    <source>
        <dbReference type="ARBA" id="ARBA00022475"/>
    </source>
</evidence>
<dbReference type="CDD" id="cd01949">
    <property type="entry name" value="GGDEF"/>
    <property type="match status" value="1"/>
</dbReference>
<dbReference type="Gene3D" id="3.30.70.270">
    <property type="match status" value="1"/>
</dbReference>
<keyword evidence="2" id="KW-1003">Cell membrane</keyword>
<keyword evidence="5 6" id="KW-0472">Membrane</keyword>
<keyword evidence="10" id="KW-1185">Reference proteome</keyword>
<feature type="transmembrane region" description="Helical" evidence="6">
    <location>
        <begin position="186"/>
        <end position="206"/>
    </location>
</feature>
<dbReference type="Gene3D" id="6.10.340.10">
    <property type="match status" value="1"/>
</dbReference>
<keyword evidence="4 6" id="KW-1133">Transmembrane helix</keyword>
<dbReference type="GO" id="GO:0005886">
    <property type="term" value="C:plasma membrane"/>
    <property type="evidence" value="ECO:0007669"/>
    <property type="project" value="UniProtKB-SubCell"/>
</dbReference>
<dbReference type="InterPro" id="IPR050469">
    <property type="entry name" value="Diguanylate_Cyclase"/>
</dbReference>
<dbReference type="PROSITE" id="PS50887">
    <property type="entry name" value="GGDEF"/>
    <property type="match status" value="1"/>
</dbReference>
<gene>
    <name evidence="9" type="ORF">EDD76_11465</name>
</gene>
<evidence type="ECO:0000313" key="10">
    <source>
        <dbReference type="Proteomes" id="UP000295718"/>
    </source>
</evidence>
<dbReference type="InterPro" id="IPR029787">
    <property type="entry name" value="Nucleotide_cyclase"/>
</dbReference>
<dbReference type="Pfam" id="PF00990">
    <property type="entry name" value="GGDEF"/>
    <property type="match status" value="1"/>
</dbReference>
<feature type="domain" description="GGDEF" evidence="8">
    <location>
        <begin position="294"/>
        <end position="425"/>
    </location>
</feature>
<evidence type="ECO:0000259" key="8">
    <source>
        <dbReference type="PROSITE" id="PS50887"/>
    </source>
</evidence>
<dbReference type="InterPro" id="IPR043128">
    <property type="entry name" value="Rev_trsase/Diguanyl_cyclase"/>
</dbReference>
<dbReference type="GO" id="GO:0052621">
    <property type="term" value="F:diguanylate cyclase activity"/>
    <property type="evidence" value="ECO:0007669"/>
    <property type="project" value="TreeGrafter"/>
</dbReference>
<dbReference type="SUPFAM" id="SSF103190">
    <property type="entry name" value="Sensory domain-like"/>
    <property type="match status" value="1"/>
</dbReference>
<evidence type="ECO:0000256" key="5">
    <source>
        <dbReference type="ARBA" id="ARBA00023136"/>
    </source>
</evidence>
<organism evidence="9 10">
    <name type="scientific">Kineothrix alysoides</name>
    <dbReference type="NCBI Taxonomy" id="1469948"/>
    <lineage>
        <taxon>Bacteria</taxon>
        <taxon>Bacillati</taxon>
        <taxon>Bacillota</taxon>
        <taxon>Clostridia</taxon>
        <taxon>Lachnospirales</taxon>
        <taxon>Lachnospiraceae</taxon>
        <taxon>Kineothrix</taxon>
    </lineage>
</organism>
<accession>A0A4R1QWQ6</accession>
<evidence type="ECO:0000256" key="4">
    <source>
        <dbReference type="ARBA" id="ARBA00022989"/>
    </source>
</evidence>
<dbReference type="STRING" id="1469948.GCA_000732725_01161"/>
<dbReference type="Pfam" id="PF17202">
    <property type="entry name" value="sCache_3_3"/>
    <property type="match status" value="1"/>
</dbReference>
<dbReference type="InterPro" id="IPR029151">
    <property type="entry name" value="Sensor-like_sf"/>
</dbReference>
<evidence type="ECO:0000256" key="6">
    <source>
        <dbReference type="SAM" id="Phobius"/>
    </source>
</evidence>
<dbReference type="SUPFAM" id="SSF55073">
    <property type="entry name" value="Nucleotide cyclase"/>
    <property type="match status" value="1"/>
</dbReference>
<evidence type="ECO:0000313" key="9">
    <source>
        <dbReference type="EMBL" id="TCL55654.1"/>
    </source>
</evidence>
<sequence length="429" mass="48187">MGKKSVYVSMLGISALPLLILGVLVSVFSSLRIVSTIHSEEGNELRGLGVSIVTMYDELYPGDYRFSNEENGFLMKGNHPVNGDYEIIYRLKEELGVDITLFYMDTRIVTTIKDRDGNSIVGTKADERVVEDVLKKGKEQFYTGIEIGGTPYFAYYAPIYNKSGGPVGMIFVAKSLREIRNHIMEMVTPIVLLTAVFMIVMGYVSISYSGKMVRGFRKIENFLYRVSEGDLMSSMDASILVRRDEMGEMARHIVAMQKSFKDLVEKDILTGLDNRRCGEKALERLHRSALEENGKFVVVLGDIDLFKKMNDQHGHPGGDAVLKAIACLLQKNVEGKGSVARWGGEEFLLLYENMDLPSALKALECLLKEIRETMVNYKGNEIHVTMTFGVVEGSTEEIHTLLKAADDRLYFGKEHGRNCIIYDMGEENE</sequence>
<dbReference type="AlphaFoldDB" id="A0A4R1QWQ6"/>
<evidence type="ECO:0000259" key="7">
    <source>
        <dbReference type="PROSITE" id="PS50885"/>
    </source>
</evidence>
<dbReference type="Proteomes" id="UP000295718">
    <property type="component" value="Unassembled WGS sequence"/>
</dbReference>
<dbReference type="PANTHER" id="PTHR45138:SF9">
    <property type="entry name" value="DIGUANYLATE CYCLASE DGCM-RELATED"/>
    <property type="match status" value="1"/>
</dbReference>
<dbReference type="SMART" id="SM00267">
    <property type="entry name" value="GGDEF"/>
    <property type="match status" value="1"/>
</dbReference>
<name>A0A4R1QWQ6_9FIRM</name>
<protein>
    <submittedName>
        <fullName evidence="9">Diguanylate cyclase (GGDEF)-like protein</fullName>
    </submittedName>
</protein>
<dbReference type="InterPro" id="IPR000160">
    <property type="entry name" value="GGDEF_dom"/>
</dbReference>
<comment type="caution">
    <text evidence="9">The sequence shown here is derived from an EMBL/GenBank/DDBJ whole genome shotgun (WGS) entry which is preliminary data.</text>
</comment>
<evidence type="ECO:0000256" key="1">
    <source>
        <dbReference type="ARBA" id="ARBA00004651"/>
    </source>
</evidence>
<dbReference type="EMBL" id="SLUO01000014">
    <property type="protein sequence ID" value="TCL55654.1"/>
    <property type="molecule type" value="Genomic_DNA"/>
</dbReference>
<comment type="subcellular location">
    <subcellularLocation>
        <location evidence="1">Cell membrane</location>
        <topology evidence="1">Multi-pass membrane protein</topology>
    </subcellularLocation>
</comment>
<dbReference type="GO" id="GO:0007165">
    <property type="term" value="P:signal transduction"/>
    <property type="evidence" value="ECO:0007669"/>
    <property type="project" value="InterPro"/>
</dbReference>
<dbReference type="InterPro" id="IPR033463">
    <property type="entry name" value="sCache_3"/>
</dbReference>
<reference evidence="9 10" key="1">
    <citation type="submission" date="2019-03" db="EMBL/GenBank/DDBJ databases">
        <title>Genomic Encyclopedia of Type Strains, Phase IV (KMG-IV): sequencing the most valuable type-strain genomes for metagenomic binning, comparative biology and taxonomic classification.</title>
        <authorList>
            <person name="Goeker M."/>
        </authorList>
    </citation>
    <scope>NUCLEOTIDE SEQUENCE [LARGE SCALE GENOMIC DNA]</scope>
    <source>
        <strain evidence="9 10">DSM 100556</strain>
    </source>
</reference>
<dbReference type="InterPro" id="IPR003660">
    <property type="entry name" value="HAMP_dom"/>
</dbReference>
<feature type="domain" description="HAMP" evidence="7">
    <location>
        <begin position="210"/>
        <end position="265"/>
    </location>
</feature>
<proteinExistence type="predicted"/>
<dbReference type="PANTHER" id="PTHR45138">
    <property type="entry name" value="REGULATORY COMPONENTS OF SENSORY TRANSDUCTION SYSTEM"/>
    <property type="match status" value="1"/>
</dbReference>
<dbReference type="NCBIfam" id="TIGR00254">
    <property type="entry name" value="GGDEF"/>
    <property type="match status" value="1"/>
</dbReference>
<dbReference type="RefSeq" id="WP_051869304.1">
    <property type="nucleotide sequence ID" value="NZ_JPNB01000001.1"/>
</dbReference>
<evidence type="ECO:0000256" key="3">
    <source>
        <dbReference type="ARBA" id="ARBA00022692"/>
    </source>
</evidence>
<feature type="transmembrane region" description="Helical" evidence="6">
    <location>
        <begin position="6"/>
        <end position="28"/>
    </location>
</feature>
<dbReference type="PROSITE" id="PS50885">
    <property type="entry name" value="HAMP"/>
    <property type="match status" value="1"/>
</dbReference>
<keyword evidence="3 6" id="KW-0812">Transmembrane</keyword>
<dbReference type="OrthoDB" id="9807794at2"/>